<dbReference type="PANTHER" id="PTHR13031:SF0">
    <property type="entry name" value="RIBONUCLEASE P PROTEIN SUBUNIT P30"/>
    <property type="match status" value="1"/>
</dbReference>
<gene>
    <name evidence="5" type="ORF">KVV02_002206</name>
</gene>
<evidence type="ECO:0000256" key="4">
    <source>
        <dbReference type="SAM" id="MobiDB-lite"/>
    </source>
</evidence>
<proteinExistence type="inferred from homology"/>
<accession>A0A9P8A2Y7</accession>
<comment type="caution">
    <text evidence="5">The sequence shown here is derived from an EMBL/GenBank/DDBJ whole genome shotgun (WGS) entry which is preliminary data.</text>
</comment>
<dbReference type="InterPro" id="IPR002738">
    <property type="entry name" value="RNase_P_p30"/>
</dbReference>
<evidence type="ECO:0000256" key="1">
    <source>
        <dbReference type="ARBA" id="ARBA00004123"/>
    </source>
</evidence>
<feature type="compositionally biased region" description="Basic and acidic residues" evidence="4">
    <location>
        <begin position="358"/>
        <end position="375"/>
    </location>
</feature>
<dbReference type="GO" id="GO:0003723">
    <property type="term" value="F:RNA binding"/>
    <property type="evidence" value="ECO:0007669"/>
    <property type="project" value="TreeGrafter"/>
</dbReference>
<dbReference type="Gene3D" id="3.20.20.140">
    <property type="entry name" value="Metal-dependent hydrolases"/>
    <property type="match status" value="1"/>
</dbReference>
<dbReference type="InterPro" id="IPR016195">
    <property type="entry name" value="Pol/histidinol_Pase-like"/>
</dbReference>
<feature type="region of interest" description="Disordered" evidence="4">
    <location>
        <begin position="346"/>
        <end position="375"/>
    </location>
</feature>
<protein>
    <submittedName>
        <fullName evidence="5">Uncharacterized protein</fullName>
    </submittedName>
</protein>
<name>A0A9P8A2Y7_MORAP</name>
<evidence type="ECO:0000313" key="5">
    <source>
        <dbReference type="EMBL" id="KAG9321870.1"/>
    </source>
</evidence>
<reference evidence="5" key="1">
    <citation type="submission" date="2021-07" db="EMBL/GenBank/DDBJ databases">
        <title>Draft genome of Mortierella alpina, strain LL118, isolated from an aspen leaf litter sample.</title>
        <authorList>
            <person name="Yang S."/>
            <person name="Vinatzer B.A."/>
        </authorList>
    </citation>
    <scope>NUCLEOTIDE SEQUENCE</scope>
    <source>
        <strain evidence="5">LL118</strain>
    </source>
</reference>
<evidence type="ECO:0000256" key="2">
    <source>
        <dbReference type="ARBA" id="ARBA00007331"/>
    </source>
</evidence>
<keyword evidence="3" id="KW-0819">tRNA processing</keyword>
<dbReference type="GO" id="GO:0008033">
    <property type="term" value="P:tRNA processing"/>
    <property type="evidence" value="ECO:0007669"/>
    <property type="project" value="UniProtKB-KW"/>
</dbReference>
<sequence length="375" mass="41483">MVYIHARGWREEQKKGAETGSRCLRKVAVLSTGARLGRKSSPRTTNGWEALCTGVYFSFLHPLSSLSHSLFALRNYPPPPAPPARGRRVAIATCTRTMFFDLNIPVQTASGATQAAQEQLETRKRVELLVHLGYQAVAYNHEITGKLPNNHVNPITKINLPGINLKQYTRLTLVVDDISQNYGLNTGNPGVSSYDILAVQPTNEKLFQAACGTFEVDIISLDMSARLPFYLKHSTVGMAVERGIYFELCYGAAIRDADARRNLISNAQSLIRVTRGKNIILSSQAMRAMELRGPYDIVNFGTLLGLNQAVAKDCLSSHCRAVAIHAETRRNTMRAVISVDPVSSLTETEQWKLGNKRKKDDGGKSRQKRPKESVS</sequence>
<organism evidence="5 6">
    <name type="scientific">Mortierella alpina</name>
    <name type="common">Oleaginous fungus</name>
    <name type="synonym">Mortierella renispora</name>
    <dbReference type="NCBI Taxonomy" id="64518"/>
    <lineage>
        <taxon>Eukaryota</taxon>
        <taxon>Fungi</taxon>
        <taxon>Fungi incertae sedis</taxon>
        <taxon>Mucoromycota</taxon>
        <taxon>Mortierellomycotina</taxon>
        <taxon>Mortierellomycetes</taxon>
        <taxon>Mortierellales</taxon>
        <taxon>Mortierellaceae</taxon>
        <taxon>Mortierella</taxon>
    </lineage>
</organism>
<comment type="similarity">
    <text evidence="2">Belongs to the eukaryotic/archaeal RNase P protein component 3 family.</text>
</comment>
<dbReference type="Pfam" id="PF01876">
    <property type="entry name" value="RNase_P_p30"/>
    <property type="match status" value="1"/>
</dbReference>
<dbReference type="AlphaFoldDB" id="A0A9P8A2Y7"/>
<dbReference type="GO" id="GO:0005655">
    <property type="term" value="C:nucleolar ribonuclease P complex"/>
    <property type="evidence" value="ECO:0007669"/>
    <property type="project" value="TreeGrafter"/>
</dbReference>
<dbReference type="PANTHER" id="PTHR13031">
    <property type="entry name" value="RIBONUCLEASE P SUBUNIT P30"/>
    <property type="match status" value="1"/>
</dbReference>
<comment type="subcellular location">
    <subcellularLocation>
        <location evidence="1">Nucleus</location>
    </subcellularLocation>
</comment>
<dbReference type="EMBL" id="JAIFTL010000178">
    <property type="protein sequence ID" value="KAG9321870.1"/>
    <property type="molecule type" value="Genomic_DNA"/>
</dbReference>
<evidence type="ECO:0000313" key="6">
    <source>
        <dbReference type="Proteomes" id="UP000717515"/>
    </source>
</evidence>
<dbReference type="SUPFAM" id="SSF89550">
    <property type="entry name" value="PHP domain-like"/>
    <property type="match status" value="1"/>
</dbReference>
<dbReference type="Proteomes" id="UP000717515">
    <property type="component" value="Unassembled WGS sequence"/>
</dbReference>
<evidence type="ECO:0000256" key="3">
    <source>
        <dbReference type="ARBA" id="ARBA00022694"/>
    </source>
</evidence>